<feature type="transmembrane region" description="Helical" evidence="2">
    <location>
        <begin position="196"/>
        <end position="217"/>
    </location>
</feature>
<keyword evidence="2" id="KW-0472">Membrane</keyword>
<evidence type="ECO:0000313" key="3">
    <source>
        <dbReference type="EMBL" id="MXO02443.1"/>
    </source>
</evidence>
<dbReference type="Proteomes" id="UP000440304">
    <property type="component" value="Unassembled WGS sequence"/>
</dbReference>
<dbReference type="EMBL" id="WUML01000022">
    <property type="protein sequence ID" value="MXO02443.1"/>
    <property type="molecule type" value="Genomic_DNA"/>
</dbReference>
<feature type="transmembrane region" description="Helical" evidence="2">
    <location>
        <begin position="48"/>
        <end position="69"/>
    </location>
</feature>
<dbReference type="RefSeq" id="WP_160787730.1">
    <property type="nucleotide sequence ID" value="NZ_CP086610.1"/>
</dbReference>
<gene>
    <name evidence="3" type="ORF">GR156_19175</name>
</gene>
<comment type="caution">
    <text evidence="3">The sequence shown here is derived from an EMBL/GenBank/DDBJ whole genome shotgun (WGS) entry which is preliminary data.</text>
</comment>
<feature type="region of interest" description="Disordered" evidence="1">
    <location>
        <begin position="1"/>
        <end position="20"/>
    </location>
</feature>
<sequence length="227" mass="24200">MTRSPLSDQDLPSALAGKDRRPLASRDKVWAREAARILSAAKISPNQISMASMVMAACAGFAFLIANAGDFGSRGFLLLMAAAFCQLRLICNLLDGMVAIEGGKQSPDGPFWNEFPDRIADLLIFAGLGHGIGLPTLGWAVGGLSVLTAYTRELGSNCGLPADFSGPMAKQHRMAVITVAALLSLFDPLWDGWNVILALALWAIAFGAAVTTFRRALRIVRTLRARG</sequence>
<evidence type="ECO:0000256" key="1">
    <source>
        <dbReference type="SAM" id="MobiDB-lite"/>
    </source>
</evidence>
<reference evidence="3 4" key="1">
    <citation type="submission" date="2019-12" db="EMBL/GenBank/DDBJ databases">
        <title>Shinella granuli gen. nov., sp. nov., and proposal of the reclassification of Zoogloea ramigera ATCC 19623 as Shinella zoogloeoides sp. nov.</title>
        <authorList>
            <person name="Gao J."/>
        </authorList>
    </citation>
    <scope>NUCLEOTIDE SEQUENCE [LARGE SCALE GENOMIC DNA]</scope>
    <source>
        <strain evidence="3 4">DSM 287</strain>
    </source>
</reference>
<keyword evidence="3" id="KW-0808">Transferase</keyword>
<evidence type="ECO:0000256" key="2">
    <source>
        <dbReference type="SAM" id="Phobius"/>
    </source>
</evidence>
<dbReference type="GO" id="GO:0016740">
    <property type="term" value="F:transferase activity"/>
    <property type="evidence" value="ECO:0007669"/>
    <property type="project" value="UniProtKB-KW"/>
</dbReference>
<accession>A0A6N8TGN4</accession>
<keyword evidence="2" id="KW-1133">Transmembrane helix</keyword>
<protein>
    <submittedName>
        <fullName evidence="3">CDP-alcohol phosphatidyltransferase family protein</fullName>
    </submittedName>
</protein>
<dbReference type="Gene3D" id="1.20.120.1760">
    <property type="match status" value="1"/>
</dbReference>
<dbReference type="AlphaFoldDB" id="A0A6N8TGN4"/>
<name>A0A6N8TGN4_SHIZO</name>
<proteinExistence type="predicted"/>
<dbReference type="OrthoDB" id="1034332at2"/>
<keyword evidence="2" id="KW-0812">Transmembrane</keyword>
<evidence type="ECO:0000313" key="4">
    <source>
        <dbReference type="Proteomes" id="UP000440304"/>
    </source>
</evidence>
<dbReference type="InterPro" id="IPR043130">
    <property type="entry name" value="CDP-OH_PTrfase_TM_dom"/>
</dbReference>
<organism evidence="3 4">
    <name type="scientific">Shinella zoogloeoides</name>
    <name type="common">Crabtreella saccharophila</name>
    <dbReference type="NCBI Taxonomy" id="352475"/>
    <lineage>
        <taxon>Bacteria</taxon>
        <taxon>Pseudomonadati</taxon>
        <taxon>Pseudomonadota</taxon>
        <taxon>Alphaproteobacteria</taxon>
        <taxon>Hyphomicrobiales</taxon>
        <taxon>Rhizobiaceae</taxon>
        <taxon>Shinella</taxon>
    </lineage>
</organism>